<keyword evidence="4" id="KW-0732">Signal</keyword>
<evidence type="ECO:0000313" key="7">
    <source>
        <dbReference type="Proteomes" id="UP000316798"/>
    </source>
</evidence>
<dbReference type="RefSeq" id="WP_142818365.1">
    <property type="nucleotide sequence ID" value="NZ_CP035503.1"/>
</dbReference>
<dbReference type="EMBL" id="CP035503">
    <property type="protein sequence ID" value="QDL37197.1"/>
    <property type="molecule type" value="Genomic_DNA"/>
</dbReference>
<keyword evidence="2 4" id="KW-0697">Rotamase</keyword>
<reference evidence="6 7" key="1">
    <citation type="submission" date="2019-01" db="EMBL/GenBank/DDBJ databases">
        <title>Genomic insights into a novel species Rhodoferax sp.</title>
        <authorList>
            <person name="Jin L."/>
        </authorList>
    </citation>
    <scope>NUCLEOTIDE SEQUENCE [LARGE SCALE GENOMIC DNA]</scope>
    <source>
        <strain evidence="6 7">CHu59-6-5</strain>
    </source>
</reference>
<dbReference type="AlphaFoldDB" id="A0A515D9W5"/>
<evidence type="ECO:0000313" key="6">
    <source>
        <dbReference type="EMBL" id="QDL37197.1"/>
    </source>
</evidence>
<dbReference type="CDD" id="cd01920">
    <property type="entry name" value="cyclophilin_EcCYP_like"/>
    <property type="match status" value="1"/>
</dbReference>
<protein>
    <recommendedName>
        <fullName evidence="4">Peptidyl-prolyl cis-trans isomerase</fullName>
        <shortName evidence="4">PPIase</shortName>
        <ecNumber evidence="4">5.2.1.8</ecNumber>
    </recommendedName>
</protein>
<evidence type="ECO:0000256" key="1">
    <source>
        <dbReference type="ARBA" id="ARBA00007365"/>
    </source>
</evidence>
<dbReference type="Proteomes" id="UP000316798">
    <property type="component" value="Chromosome"/>
</dbReference>
<evidence type="ECO:0000259" key="5">
    <source>
        <dbReference type="PROSITE" id="PS50072"/>
    </source>
</evidence>
<dbReference type="Gene3D" id="2.40.100.10">
    <property type="entry name" value="Cyclophilin-like"/>
    <property type="match status" value="1"/>
</dbReference>
<evidence type="ECO:0000256" key="2">
    <source>
        <dbReference type="ARBA" id="ARBA00023110"/>
    </source>
</evidence>
<name>A0A515D9W5_9BURK</name>
<dbReference type="InterPro" id="IPR044665">
    <property type="entry name" value="E_coli_cyclophilin_A-like"/>
</dbReference>
<dbReference type="OrthoDB" id="9807797at2"/>
<dbReference type="EC" id="5.2.1.8" evidence="4"/>
<dbReference type="PROSITE" id="PS50072">
    <property type="entry name" value="CSA_PPIASE_2"/>
    <property type="match status" value="1"/>
</dbReference>
<dbReference type="InterPro" id="IPR029000">
    <property type="entry name" value="Cyclophilin-like_dom_sf"/>
</dbReference>
<keyword evidence="7" id="KW-1185">Reference proteome</keyword>
<dbReference type="InterPro" id="IPR002130">
    <property type="entry name" value="Cyclophilin-type_PPIase_dom"/>
</dbReference>
<accession>A0A515D9W5</accession>
<evidence type="ECO:0000256" key="3">
    <source>
        <dbReference type="ARBA" id="ARBA00023235"/>
    </source>
</evidence>
<dbReference type="InterPro" id="IPR020892">
    <property type="entry name" value="Cyclophilin-type_PPIase_CS"/>
</dbReference>
<dbReference type="Pfam" id="PF00160">
    <property type="entry name" value="Pro_isomerase"/>
    <property type="match status" value="1"/>
</dbReference>
<comment type="similarity">
    <text evidence="1 4">Belongs to the cyclophilin-type PPIase family.</text>
</comment>
<dbReference type="PANTHER" id="PTHR43246">
    <property type="entry name" value="PEPTIDYL-PROLYL CIS-TRANS ISOMERASE CYP38, CHLOROPLASTIC"/>
    <property type="match status" value="1"/>
</dbReference>
<evidence type="ECO:0000256" key="4">
    <source>
        <dbReference type="RuleBase" id="RU363019"/>
    </source>
</evidence>
<dbReference type="GO" id="GO:0006457">
    <property type="term" value="P:protein folding"/>
    <property type="evidence" value="ECO:0007669"/>
    <property type="project" value="InterPro"/>
</dbReference>
<dbReference type="SUPFAM" id="SSF50891">
    <property type="entry name" value="Cyclophilin-like"/>
    <property type="match status" value="1"/>
</dbReference>
<gene>
    <name evidence="6" type="ORF">EUB48_07780</name>
</gene>
<dbReference type="GO" id="GO:0003755">
    <property type="term" value="F:peptidyl-prolyl cis-trans isomerase activity"/>
    <property type="evidence" value="ECO:0007669"/>
    <property type="project" value="UniProtKB-UniRule"/>
</dbReference>
<dbReference type="KEGG" id="rhf:EUB48_07780"/>
<dbReference type="PRINTS" id="PR00153">
    <property type="entry name" value="CSAPPISMRASE"/>
</dbReference>
<feature type="domain" description="PPIase cyclophilin-type" evidence="5">
    <location>
        <begin position="42"/>
        <end position="201"/>
    </location>
</feature>
<feature type="chain" id="PRO_5022267539" description="Peptidyl-prolyl cis-trans isomerase" evidence="4">
    <location>
        <begin position="33"/>
        <end position="203"/>
    </location>
</feature>
<comment type="catalytic activity">
    <reaction evidence="4">
        <text>[protein]-peptidylproline (omega=180) = [protein]-peptidylproline (omega=0)</text>
        <dbReference type="Rhea" id="RHEA:16237"/>
        <dbReference type="Rhea" id="RHEA-COMP:10747"/>
        <dbReference type="Rhea" id="RHEA-COMP:10748"/>
        <dbReference type="ChEBI" id="CHEBI:83833"/>
        <dbReference type="ChEBI" id="CHEBI:83834"/>
        <dbReference type="EC" id="5.2.1.8"/>
    </reaction>
</comment>
<sequence>MKFSGFPVARRALMAAAVVGLLASQALVPARAGDAPRVKFATSAGDFVVEVYPDKAPKTVANFLQYVKDKHYDGTIFHRVINNFMIQGGGYDAKYAEKPTRAPVVHEGREALARGGPRNVIGTLAMARTNDPNSATAQFFINVRDNAFLDPSAQSYGYTVFGKVVSGMDVIDKIKATPTGPGGPFPSDVPRTPVLINSATLVK</sequence>
<feature type="signal peptide" evidence="4">
    <location>
        <begin position="1"/>
        <end position="32"/>
    </location>
</feature>
<dbReference type="PROSITE" id="PS00170">
    <property type="entry name" value="CSA_PPIASE_1"/>
    <property type="match status" value="1"/>
</dbReference>
<keyword evidence="3 4" id="KW-0413">Isomerase</keyword>
<comment type="function">
    <text evidence="4">PPIases accelerate the folding of proteins. It catalyzes the cis-trans isomerization of proline imidic peptide bonds in oligopeptides.</text>
</comment>
<organism evidence="6 7">
    <name type="scientific">Rhodoferax sediminis</name>
    <dbReference type="NCBI Taxonomy" id="2509614"/>
    <lineage>
        <taxon>Bacteria</taxon>
        <taxon>Pseudomonadati</taxon>
        <taxon>Pseudomonadota</taxon>
        <taxon>Betaproteobacteria</taxon>
        <taxon>Burkholderiales</taxon>
        <taxon>Comamonadaceae</taxon>
        <taxon>Rhodoferax</taxon>
    </lineage>
</organism>
<proteinExistence type="inferred from homology"/>